<reference evidence="5" key="1">
    <citation type="submission" date="2021-04" db="EMBL/GenBank/DDBJ databases">
        <authorList>
            <person name="Tunstrom K."/>
        </authorList>
    </citation>
    <scope>NUCLEOTIDE SEQUENCE</scope>
</reference>
<dbReference type="Proteomes" id="UP000691718">
    <property type="component" value="Unassembled WGS sequence"/>
</dbReference>
<evidence type="ECO:0000256" key="3">
    <source>
        <dbReference type="SAM" id="SignalP"/>
    </source>
</evidence>
<sequence>MTVQNLRFKVTLIVVIISIGSSYAHQKCRMPNGYTGECQYLDNCKPLLDVNNKKIKTEEELLYLRESSCGTTSNFRYKAYPHRKNNKYDLLSQTLDIEI</sequence>
<proteinExistence type="predicted"/>
<evidence type="ECO:0000259" key="4">
    <source>
        <dbReference type="SMART" id="SM00680"/>
    </source>
</evidence>
<dbReference type="Pfam" id="PF12032">
    <property type="entry name" value="CLIP"/>
    <property type="match status" value="1"/>
</dbReference>
<dbReference type="InterPro" id="IPR022700">
    <property type="entry name" value="CLIP"/>
</dbReference>
<feature type="chain" id="PRO_5035887151" evidence="3">
    <location>
        <begin position="25"/>
        <end position="99"/>
    </location>
</feature>
<evidence type="ECO:0000256" key="2">
    <source>
        <dbReference type="ARBA" id="ARBA00023157"/>
    </source>
</evidence>
<evidence type="ECO:0000256" key="1">
    <source>
        <dbReference type="ARBA" id="ARBA00022729"/>
    </source>
</evidence>
<keyword evidence="1 3" id="KW-0732">Signal</keyword>
<organism evidence="5 6">
    <name type="scientific">Parnassius apollo</name>
    <name type="common">Apollo butterfly</name>
    <name type="synonym">Papilio apollo</name>
    <dbReference type="NCBI Taxonomy" id="110799"/>
    <lineage>
        <taxon>Eukaryota</taxon>
        <taxon>Metazoa</taxon>
        <taxon>Ecdysozoa</taxon>
        <taxon>Arthropoda</taxon>
        <taxon>Hexapoda</taxon>
        <taxon>Insecta</taxon>
        <taxon>Pterygota</taxon>
        <taxon>Neoptera</taxon>
        <taxon>Endopterygota</taxon>
        <taxon>Lepidoptera</taxon>
        <taxon>Glossata</taxon>
        <taxon>Ditrysia</taxon>
        <taxon>Papilionoidea</taxon>
        <taxon>Papilionidae</taxon>
        <taxon>Parnassiinae</taxon>
        <taxon>Parnassini</taxon>
        <taxon>Parnassius</taxon>
        <taxon>Parnassius</taxon>
    </lineage>
</organism>
<protein>
    <submittedName>
        <fullName evidence="5">(apollo) hypothetical protein</fullName>
    </submittedName>
</protein>
<evidence type="ECO:0000313" key="6">
    <source>
        <dbReference type="Proteomes" id="UP000691718"/>
    </source>
</evidence>
<name>A0A8S3XM79_PARAO</name>
<accession>A0A8S3XM79</accession>
<comment type="caution">
    <text evidence="5">The sequence shown here is derived from an EMBL/GenBank/DDBJ whole genome shotgun (WGS) entry which is preliminary data.</text>
</comment>
<feature type="signal peptide" evidence="3">
    <location>
        <begin position="1"/>
        <end position="24"/>
    </location>
</feature>
<dbReference type="EMBL" id="CAJQZP010001217">
    <property type="protein sequence ID" value="CAG5030896.1"/>
    <property type="molecule type" value="Genomic_DNA"/>
</dbReference>
<dbReference type="SMART" id="SM00680">
    <property type="entry name" value="CLIP"/>
    <property type="match status" value="1"/>
</dbReference>
<evidence type="ECO:0000313" key="5">
    <source>
        <dbReference type="EMBL" id="CAG5030896.1"/>
    </source>
</evidence>
<feature type="domain" description="Clip" evidence="4">
    <location>
        <begin position="28"/>
        <end position="81"/>
    </location>
</feature>
<dbReference type="AlphaFoldDB" id="A0A8S3XM79"/>
<gene>
    <name evidence="5" type="ORF">PAPOLLO_LOCUS19573</name>
</gene>
<dbReference type="OrthoDB" id="9981647at2759"/>
<keyword evidence="2" id="KW-1015">Disulfide bond</keyword>
<keyword evidence="6" id="KW-1185">Reference proteome</keyword>